<dbReference type="InterPro" id="IPR016024">
    <property type="entry name" value="ARM-type_fold"/>
</dbReference>
<dbReference type="RefSeq" id="XP_018017773.1">
    <property type="nucleotide sequence ID" value="XM_018162284.2"/>
</dbReference>
<feature type="compositionally biased region" description="Acidic residues" evidence="1">
    <location>
        <begin position="524"/>
        <end position="535"/>
    </location>
</feature>
<feature type="compositionally biased region" description="Low complexity" evidence="1">
    <location>
        <begin position="481"/>
        <end position="497"/>
    </location>
</feature>
<feature type="region of interest" description="Disordered" evidence="1">
    <location>
        <begin position="433"/>
        <end position="536"/>
    </location>
</feature>
<proteinExistence type="predicted"/>
<feature type="region of interest" description="Disordered" evidence="1">
    <location>
        <begin position="1919"/>
        <end position="2003"/>
    </location>
</feature>
<evidence type="ECO:0000313" key="4">
    <source>
        <dbReference type="RefSeq" id="XP_018017773.1"/>
    </source>
</evidence>
<dbReference type="Pfam" id="PF09324">
    <property type="entry name" value="Sec7-like_HDS"/>
    <property type="match status" value="1"/>
</dbReference>
<gene>
    <name evidence="4" type="primary">LOC108674343</name>
</gene>
<feature type="region of interest" description="Disordered" evidence="1">
    <location>
        <begin position="2035"/>
        <end position="2061"/>
    </location>
</feature>
<reference evidence="4" key="1">
    <citation type="submission" date="2025-08" db="UniProtKB">
        <authorList>
            <consortium name="RefSeq"/>
        </authorList>
    </citation>
    <scope>IDENTIFICATION</scope>
    <source>
        <tissue evidence="4">Whole organism</tissue>
    </source>
</reference>
<evidence type="ECO:0000313" key="3">
    <source>
        <dbReference type="Proteomes" id="UP000694843"/>
    </source>
</evidence>
<organism evidence="3 4">
    <name type="scientific">Hyalella azteca</name>
    <name type="common">Amphipod</name>
    <dbReference type="NCBI Taxonomy" id="294128"/>
    <lineage>
        <taxon>Eukaryota</taxon>
        <taxon>Metazoa</taxon>
        <taxon>Ecdysozoa</taxon>
        <taxon>Arthropoda</taxon>
        <taxon>Crustacea</taxon>
        <taxon>Multicrustacea</taxon>
        <taxon>Malacostraca</taxon>
        <taxon>Eumalacostraca</taxon>
        <taxon>Peracarida</taxon>
        <taxon>Amphipoda</taxon>
        <taxon>Senticaudata</taxon>
        <taxon>Talitrida</taxon>
        <taxon>Talitroidea</taxon>
        <taxon>Hyalellidae</taxon>
        <taxon>Hyalella</taxon>
    </lineage>
</organism>
<protein>
    <submittedName>
        <fullName evidence="4">Brefeldin A-inhibited guanine nucleotide-exchange protein 3</fullName>
    </submittedName>
</protein>
<feature type="compositionally biased region" description="Low complexity" evidence="1">
    <location>
        <begin position="1971"/>
        <end position="1981"/>
    </location>
</feature>
<dbReference type="PANTHER" id="PTHR10663:SF344">
    <property type="entry name" value="BREFELDIN A-INHIBITED GUANINE NUCLEOTIDE-EXCHANGE PROTEIN 3"/>
    <property type="match status" value="1"/>
</dbReference>
<evidence type="ECO:0000256" key="1">
    <source>
        <dbReference type="SAM" id="MobiDB-lite"/>
    </source>
</evidence>
<dbReference type="PANTHER" id="PTHR10663">
    <property type="entry name" value="GUANYL-NUCLEOTIDE EXCHANGE FACTOR"/>
    <property type="match status" value="1"/>
</dbReference>
<name>A0A8B7NVJ2_HYAAZ</name>
<dbReference type="GO" id="GO:0005085">
    <property type="term" value="F:guanyl-nucleotide exchange factor activity"/>
    <property type="evidence" value="ECO:0007669"/>
    <property type="project" value="InterPro"/>
</dbReference>
<dbReference type="InterPro" id="IPR015403">
    <property type="entry name" value="Mon2/Sec7/BIG1-like_HDS"/>
</dbReference>
<dbReference type="SUPFAM" id="SSF48371">
    <property type="entry name" value="ARM repeat"/>
    <property type="match status" value="2"/>
</dbReference>
<feature type="domain" description="SEC7" evidence="2">
    <location>
        <begin position="396"/>
        <end position="661"/>
    </location>
</feature>
<keyword evidence="3" id="KW-1185">Reference proteome</keyword>
<dbReference type="Proteomes" id="UP000694843">
    <property type="component" value="Unplaced"/>
</dbReference>
<accession>A0A8B7NVJ2</accession>
<dbReference type="OrthoDB" id="6339238at2759"/>
<evidence type="ECO:0000259" key="2">
    <source>
        <dbReference type="SMART" id="SM00222"/>
    </source>
</evidence>
<dbReference type="KEGG" id="hazt:108674343"/>
<dbReference type="GO" id="GO:0032012">
    <property type="term" value="P:regulation of ARF protein signal transduction"/>
    <property type="evidence" value="ECO:0007669"/>
    <property type="project" value="InterPro"/>
</dbReference>
<sequence length="2143" mass="232423">MLEQVLDDIVIEAQALRLPSVCQAAEAAKAVLSSRNDLLQLPTHELRLTCLTALQLSLQSHSTKLVALAVSGLNKVVRDKQFHSCTCESSPQEQLSSQFMVVTADILSHTVLTQTQVLKVWSAMWTVRSAGTAAVEAVVHMCGRCYSCSAATHLLHAAAVTAATAAITALVAHLYDEYSSGAEVSEASVFDRLLPLLQLLTRNINASAKSGSCSSAGEETVSGVYVLHCCSALFSALPAPPSSRSSTSGLVSAELVYSVGSVGEVRPVLQCLLQRLLQQSSLQHRITAIDALSQLVSSAGQLVVFAGPILRPDPAASDRSPDHLALFLTFIESLGECEVAEQPGHHARDSGAGQLMEAVVSAIERLLSSLEVLASGEELTSAVIQLVNDSWATLADADYKGPAVYHSNAGAAAPPTELSSREVSNDAAEVIGSKPVEGESSDCCPLEPGNTPPTEGCQRPSAEPPNTTGPECPSADPPSSEPLSADPPSADPPNTSDPDPPHESASDDDERSSGSCEPVPQATEDPEMQDGEGESENARHFVRALVELLPRLLTIRSTIEVDEALLAFSSRYCQGIFDESGSSSGHRIILNADGIYLATYASLCLNLQLITCGWYCSTRDPASLPVSQSRFIGEVHGSGVLVYLSTSWLQQLYRLVCADSFLQRAGYEPALHAHCALVRALTDAMCSSAADGRRGTQLLSDHRRLLQAAALPHQTQAALAGTKLCRRILSSCWDTVLGVLGSALRSLRTERRCGAVMLSPFRTMLRGGLVAAVGGSNAFSEEMLLARCLGALQASARLATLLGLQSKCGLVFSLLSSTCFPDDMYSVRGSDAGKHSLRLYRAHVLSLHVIMASGLELASHAPQCWCHIFRCCVYISELERLMFSESHAADATEGGRKSGVAGDLHASSSRMFDEAATQLNLHAVLGFLQELCAASRAQLFPQPHSQDHVPTRRVSHVLPWRRKKLQRERGGSCSGAPPPAGAEGGGGPWLLQRLAGALLRLVRSGRPVLHIIKAWGVVAPHLMEAACHRDRCVTKTAVATIHDVVNCLLASQTELPHFHFNEAVFKPFQNLLCLEMCDYEVQDQIVSSICEFVEGSAAEIRSGWRPLFAALKAVRPPPASPLHPHNIGAVGEIRLLRDIFDAFLATDNLQVFANAALDCILCLLNHVKGSGGGPECGEERVLPWGEVVAGDELCINALRYLHTTCAIIAAIITMPACPIFHAGRPMQLCGPEEGRVVDCFISLVDEELLARLVRQLPTSGAGGDLAGVREGTLWPREERVSLSAVCEACEGAASRGLLVWYSLLSGLAGTVIICQPRCQPHVLDTLFSLMRTLPQQPGLLFGLYCVNHVLLPLLQDWLRRPASVSSCKDASRSTDSVNPVPPSWEFAATFKQYVGLTTDLVVGYLNTYLTSPTDEHSGELERKGAVLMLQQTLVVLVECIAQSNELIARLGCSCFRHVVCSCGPLLPPQLWDILLAGLIRAVKVSLYPTLQLVSLFRRDSPNFYGDLGRVQVAARRDCTEAHTARLRHLANQVFLLESQHLESVASALYEGSDTEDRSFIFLLYPNLGPDETESLLVGDKYGSLNSGHDADFSPNSARKFSASELRCSDLLQEQMEPVRVPFRSVVIGLLANQVLLQTIGSVLIEGSCHIIPSLANVLMQGVEYKCMFDKTGKHHSSSASHNEHSAEDLPGLLRNLQPHHVRSLLSALDLSYSCAVQFDMRPGLKFLIQKVAMCDRAANLYRQAGASWTLRAVTLIHLVLDAHKKKLVTVDAVREVLKRQICDATDEAMQHGLHVKEYPNMSPSLTHNGCSGKKDFQRPTTLVDKNLEEYIRLLSGCFKDLCDVYLDLRANKEKREAEIDNVSDHEPLFFLSIKADEFCTEHRVNIDQWEKSLRQFDRKFLKGKIFHPEEAEGYEDLYASSSDMEDSEPGAPMMEVTTEPSNATGDDGRKTNTSAPETPVRNPFMLSDFVDSSASSKAGDASDSDDSSLPEFRNGDSGVASVTANGEEQVYRVTTRQEIGSIVDDYRRRKTVHAPPASAVRRNPFDPQPRGDAGPAVPPEIYKQRDDSLTKDSEAQCHVWTELLTSLFDLLSELSDSDLRVLLPLVFPSLQNLTAEATHPHLRQLIAQLLARLGSIYGFSPVS</sequence>
<dbReference type="SUPFAM" id="SSF48425">
    <property type="entry name" value="Sec7 domain"/>
    <property type="match status" value="1"/>
</dbReference>
<dbReference type="OMA" id="RCCSYIL"/>
<dbReference type="SMART" id="SM00222">
    <property type="entry name" value="Sec7"/>
    <property type="match status" value="1"/>
</dbReference>
<dbReference type="GeneID" id="108674343"/>
<dbReference type="InterPro" id="IPR035999">
    <property type="entry name" value="Sec7_dom_sf"/>
</dbReference>
<dbReference type="InterPro" id="IPR000904">
    <property type="entry name" value="Sec7_dom"/>
</dbReference>